<keyword evidence="2" id="KW-1185">Reference proteome</keyword>
<dbReference type="InterPro" id="IPR050627">
    <property type="entry name" value="Nitroreductase/BluB"/>
</dbReference>
<protein>
    <recommendedName>
        <fullName evidence="3">NAD(P)H nitroreductase</fullName>
    </recommendedName>
</protein>
<dbReference type="InterPro" id="IPR000415">
    <property type="entry name" value="Nitroreductase-like"/>
</dbReference>
<dbReference type="PANTHER" id="PTHR23026:SF123">
    <property type="entry name" value="NAD(P)H NITROREDUCTASE RV3131-RELATED"/>
    <property type="match status" value="1"/>
</dbReference>
<reference evidence="1 2" key="1">
    <citation type="submission" date="2020-04" db="EMBL/GenBank/DDBJ databases">
        <title>MicrobeNet Type strains.</title>
        <authorList>
            <person name="Nicholson A.C."/>
        </authorList>
    </citation>
    <scope>NUCLEOTIDE SEQUENCE [LARGE SCALE GENOMIC DNA]</scope>
    <source>
        <strain evidence="1 2">DSM 44960</strain>
    </source>
</reference>
<evidence type="ECO:0008006" key="3">
    <source>
        <dbReference type="Google" id="ProtNLM"/>
    </source>
</evidence>
<dbReference type="GO" id="GO:0016491">
    <property type="term" value="F:oxidoreductase activity"/>
    <property type="evidence" value="ECO:0007669"/>
    <property type="project" value="InterPro"/>
</dbReference>
<sequence length="330" mass="36525">MLRKRPSTQTCRDAVELAVRAPSVHNTQPWRWRIGHGRVDLFADFGRQVTATDPRARALMVSCGAALHHLTVAFAMLGWHAVVERLPDPARPDHLARVELTPRSPSDHDIQLAAAIHVRRSDRRRFPDLPIPARDLRTVSRCASRFGAAARHVPDMLLPELAEPMRSAAARHAVDGDYLAELSEWSGCHGDLTGVPAHNAPAPRRPDELPVRVFADAQLSEYTDEPDAAHWLVVCTPRDTRLSQLRAGEATSAILLEATRLGLATSLQSEPLGMLDLRDQIRTTVLQECAFPHVMVRLGVMPHAAAPLESTPRRLVDDVIEYDETVFAMA</sequence>
<comment type="caution">
    <text evidence="1">The sequence shown here is derived from an EMBL/GenBank/DDBJ whole genome shotgun (WGS) entry which is preliminary data.</text>
</comment>
<accession>A0A846WAF9</accession>
<dbReference type="AlphaFoldDB" id="A0A846WAF9"/>
<evidence type="ECO:0000313" key="2">
    <source>
        <dbReference type="Proteomes" id="UP000572007"/>
    </source>
</evidence>
<dbReference type="PANTHER" id="PTHR23026">
    <property type="entry name" value="NADPH NITROREDUCTASE"/>
    <property type="match status" value="1"/>
</dbReference>
<dbReference type="SUPFAM" id="SSF55469">
    <property type="entry name" value="FMN-dependent nitroreductase-like"/>
    <property type="match status" value="2"/>
</dbReference>
<dbReference type="Proteomes" id="UP000572007">
    <property type="component" value="Unassembled WGS sequence"/>
</dbReference>
<dbReference type="Gene3D" id="3.40.109.10">
    <property type="entry name" value="NADH Oxidase"/>
    <property type="match status" value="1"/>
</dbReference>
<proteinExistence type="predicted"/>
<name>A0A846WAF9_9NOCA</name>
<dbReference type="NCBIfam" id="NF047509">
    <property type="entry name" value="Rv3131_FMN_oxido"/>
    <property type="match status" value="1"/>
</dbReference>
<evidence type="ECO:0000313" key="1">
    <source>
        <dbReference type="EMBL" id="NKX90429.1"/>
    </source>
</evidence>
<organism evidence="1 2">
    <name type="scientific">Nocardia coubleae</name>
    <dbReference type="NCBI Taxonomy" id="356147"/>
    <lineage>
        <taxon>Bacteria</taxon>
        <taxon>Bacillati</taxon>
        <taxon>Actinomycetota</taxon>
        <taxon>Actinomycetes</taxon>
        <taxon>Mycobacteriales</taxon>
        <taxon>Nocardiaceae</taxon>
        <taxon>Nocardia</taxon>
    </lineage>
</organism>
<dbReference type="EMBL" id="JAAXOM010000006">
    <property type="protein sequence ID" value="NKX90429.1"/>
    <property type="molecule type" value="Genomic_DNA"/>
</dbReference>
<gene>
    <name evidence="1" type="ORF">HGA10_24395</name>
</gene>